<evidence type="ECO:0000313" key="19">
    <source>
        <dbReference type="Proteomes" id="UP000237889"/>
    </source>
</evidence>
<evidence type="ECO:0000259" key="17">
    <source>
        <dbReference type="PROSITE" id="PS51975"/>
    </source>
</evidence>
<evidence type="ECO:0000256" key="3">
    <source>
        <dbReference type="ARBA" id="ARBA00004065"/>
    </source>
</evidence>
<evidence type="ECO:0000256" key="16">
    <source>
        <dbReference type="RuleBase" id="RU003515"/>
    </source>
</evidence>
<keyword evidence="19" id="KW-1185">Reference proteome</keyword>
<protein>
    <recommendedName>
        <fullName evidence="7 14">Ribonuclease HII</fullName>
        <shortName evidence="14">RNase HII</shortName>
        <ecNumber evidence="6 14">3.1.26.4</ecNumber>
    </recommendedName>
</protein>
<evidence type="ECO:0000256" key="13">
    <source>
        <dbReference type="ARBA" id="ARBA00023211"/>
    </source>
</evidence>
<dbReference type="SUPFAM" id="SSF53098">
    <property type="entry name" value="Ribonuclease H-like"/>
    <property type="match status" value="1"/>
</dbReference>
<keyword evidence="10 14" id="KW-0479">Metal-binding</keyword>
<evidence type="ECO:0000256" key="7">
    <source>
        <dbReference type="ARBA" id="ARBA00019179"/>
    </source>
</evidence>
<evidence type="ECO:0000256" key="6">
    <source>
        <dbReference type="ARBA" id="ARBA00012180"/>
    </source>
</evidence>
<proteinExistence type="inferred from homology"/>
<feature type="binding site" evidence="14 15">
    <location>
        <position position="26"/>
    </location>
    <ligand>
        <name>a divalent metal cation</name>
        <dbReference type="ChEBI" id="CHEBI:60240"/>
    </ligand>
</feature>
<dbReference type="AlphaFoldDB" id="A0A2S0NCE6"/>
<dbReference type="Proteomes" id="UP000237889">
    <property type="component" value="Chromosome"/>
</dbReference>
<evidence type="ECO:0000256" key="2">
    <source>
        <dbReference type="ARBA" id="ARBA00001946"/>
    </source>
</evidence>
<dbReference type="OrthoDB" id="9803420at2"/>
<feature type="binding site" evidence="14 15">
    <location>
        <position position="27"/>
    </location>
    <ligand>
        <name>a divalent metal cation</name>
        <dbReference type="ChEBI" id="CHEBI:60240"/>
    </ligand>
</feature>
<gene>
    <name evidence="14" type="primary">rnhB</name>
    <name evidence="18" type="ORF">C6569_11290</name>
</gene>
<keyword evidence="12 14" id="KW-0378">Hydrolase</keyword>
<comment type="catalytic activity">
    <reaction evidence="1 14 15 16">
        <text>Endonucleolytic cleavage to 5'-phosphomonoester.</text>
        <dbReference type="EC" id="3.1.26.4"/>
    </reaction>
</comment>
<dbReference type="Gene3D" id="3.30.420.10">
    <property type="entry name" value="Ribonuclease H-like superfamily/Ribonuclease H"/>
    <property type="match status" value="1"/>
</dbReference>
<comment type="cofactor">
    <cofactor evidence="2">
        <name>Mg(2+)</name>
        <dbReference type="ChEBI" id="CHEBI:18420"/>
    </cofactor>
</comment>
<dbReference type="GO" id="GO:0005737">
    <property type="term" value="C:cytoplasm"/>
    <property type="evidence" value="ECO:0007669"/>
    <property type="project" value="UniProtKB-SubCell"/>
</dbReference>
<name>A0A2S0NCE6_9HYPH</name>
<keyword evidence="11 14" id="KW-0255">Endonuclease</keyword>
<dbReference type="InterPro" id="IPR001352">
    <property type="entry name" value="RNase_HII/HIII"/>
</dbReference>
<sequence>MAQPIPTFALERRALKQGFAPVAGVDEAGRGPLAGPVVAAAVILDPSAIPKGLADSKVLDATRREELYAAITRSALACAIASSGPLRIDATDIRKATLHAMSRAVAGLSLPARHVLVDGRDVPPLPLGVSGEAIVDGDALVLSIAAASILAKVHRDRLMVHVDAAHPGYGFAVHKGYGTKAHREAIAAHGPCLHHRMTFGTLKATAE</sequence>
<reference evidence="18 19" key="1">
    <citation type="submission" date="2018-03" db="EMBL/GenBank/DDBJ databases">
        <title>Genome sequencing of Phreatobacter sp.</title>
        <authorList>
            <person name="Kim S.-J."/>
            <person name="Heo J."/>
            <person name="Kwon S.-W."/>
        </authorList>
    </citation>
    <scope>NUCLEOTIDE SEQUENCE [LARGE SCALE GENOMIC DNA]</scope>
    <source>
        <strain evidence="18 19">S-12</strain>
    </source>
</reference>
<dbReference type="GO" id="GO:0006298">
    <property type="term" value="P:mismatch repair"/>
    <property type="evidence" value="ECO:0007669"/>
    <property type="project" value="TreeGrafter"/>
</dbReference>
<dbReference type="GO" id="GO:0032299">
    <property type="term" value="C:ribonuclease H2 complex"/>
    <property type="evidence" value="ECO:0007669"/>
    <property type="project" value="TreeGrafter"/>
</dbReference>
<evidence type="ECO:0000256" key="10">
    <source>
        <dbReference type="ARBA" id="ARBA00022723"/>
    </source>
</evidence>
<accession>A0A2S0NCE6</accession>
<dbReference type="GO" id="GO:0030145">
    <property type="term" value="F:manganese ion binding"/>
    <property type="evidence" value="ECO:0007669"/>
    <property type="project" value="UniProtKB-UniRule"/>
</dbReference>
<dbReference type="NCBIfam" id="NF000595">
    <property type="entry name" value="PRK00015.1-3"/>
    <property type="match status" value="1"/>
</dbReference>
<keyword evidence="9 14" id="KW-0540">Nuclease</keyword>
<evidence type="ECO:0000256" key="12">
    <source>
        <dbReference type="ARBA" id="ARBA00022801"/>
    </source>
</evidence>
<dbReference type="InterPro" id="IPR036397">
    <property type="entry name" value="RNaseH_sf"/>
</dbReference>
<evidence type="ECO:0000256" key="5">
    <source>
        <dbReference type="ARBA" id="ARBA00007383"/>
    </source>
</evidence>
<dbReference type="HAMAP" id="MF_00052_B">
    <property type="entry name" value="RNase_HII_B"/>
    <property type="match status" value="1"/>
</dbReference>
<dbReference type="EC" id="3.1.26.4" evidence="6 14"/>
<dbReference type="PANTHER" id="PTHR10954:SF18">
    <property type="entry name" value="RIBONUCLEASE HII"/>
    <property type="match status" value="1"/>
</dbReference>
<dbReference type="PANTHER" id="PTHR10954">
    <property type="entry name" value="RIBONUCLEASE H2 SUBUNIT A"/>
    <property type="match status" value="1"/>
</dbReference>
<keyword evidence="8 14" id="KW-0963">Cytoplasm</keyword>
<comment type="cofactor">
    <cofactor evidence="14 15">
        <name>Mn(2+)</name>
        <dbReference type="ChEBI" id="CHEBI:29035"/>
    </cofactor>
    <cofactor evidence="14 15">
        <name>Mg(2+)</name>
        <dbReference type="ChEBI" id="CHEBI:18420"/>
    </cofactor>
    <text evidence="14 15">Manganese or magnesium. Binds 1 divalent metal ion per monomer in the absence of substrate. May bind a second metal ion after substrate binding.</text>
</comment>
<dbReference type="InterPro" id="IPR024567">
    <property type="entry name" value="RNase_HII/HIII_dom"/>
</dbReference>
<evidence type="ECO:0000256" key="4">
    <source>
        <dbReference type="ARBA" id="ARBA00004496"/>
    </source>
</evidence>
<comment type="subcellular location">
    <subcellularLocation>
        <location evidence="4 14">Cytoplasm</location>
    </subcellularLocation>
</comment>
<evidence type="ECO:0000256" key="1">
    <source>
        <dbReference type="ARBA" id="ARBA00000077"/>
    </source>
</evidence>
<evidence type="ECO:0000256" key="11">
    <source>
        <dbReference type="ARBA" id="ARBA00022759"/>
    </source>
</evidence>
<dbReference type="EMBL" id="CP027668">
    <property type="protein sequence ID" value="AVO45601.1"/>
    <property type="molecule type" value="Genomic_DNA"/>
</dbReference>
<evidence type="ECO:0000256" key="14">
    <source>
        <dbReference type="HAMAP-Rule" id="MF_00052"/>
    </source>
</evidence>
<comment type="function">
    <text evidence="3 14 16">Endonuclease that specifically degrades the RNA of RNA-DNA hybrids.</text>
</comment>
<dbReference type="InterPro" id="IPR022898">
    <property type="entry name" value="RNase_HII"/>
</dbReference>
<comment type="similarity">
    <text evidence="5 14 16">Belongs to the RNase HII family.</text>
</comment>
<dbReference type="KEGG" id="phr:C6569_11290"/>
<evidence type="ECO:0000313" key="18">
    <source>
        <dbReference type="EMBL" id="AVO45601.1"/>
    </source>
</evidence>
<evidence type="ECO:0000256" key="15">
    <source>
        <dbReference type="PROSITE-ProRule" id="PRU01319"/>
    </source>
</evidence>
<dbReference type="RefSeq" id="WP_106748942.1">
    <property type="nucleotide sequence ID" value="NZ_CP027668.1"/>
</dbReference>
<dbReference type="PROSITE" id="PS51975">
    <property type="entry name" value="RNASE_H_2"/>
    <property type="match status" value="1"/>
</dbReference>
<feature type="binding site" evidence="14 15">
    <location>
        <position position="118"/>
    </location>
    <ligand>
        <name>a divalent metal cation</name>
        <dbReference type="ChEBI" id="CHEBI:60240"/>
    </ligand>
</feature>
<dbReference type="InterPro" id="IPR012337">
    <property type="entry name" value="RNaseH-like_sf"/>
</dbReference>
<dbReference type="GO" id="GO:0043137">
    <property type="term" value="P:DNA replication, removal of RNA primer"/>
    <property type="evidence" value="ECO:0007669"/>
    <property type="project" value="TreeGrafter"/>
</dbReference>
<dbReference type="CDD" id="cd07182">
    <property type="entry name" value="RNase_HII_bacteria_HII_like"/>
    <property type="match status" value="1"/>
</dbReference>
<dbReference type="GO" id="GO:0004523">
    <property type="term" value="F:RNA-DNA hybrid ribonuclease activity"/>
    <property type="evidence" value="ECO:0007669"/>
    <property type="project" value="UniProtKB-UniRule"/>
</dbReference>
<dbReference type="GO" id="GO:0003723">
    <property type="term" value="F:RNA binding"/>
    <property type="evidence" value="ECO:0007669"/>
    <property type="project" value="UniProtKB-UniRule"/>
</dbReference>
<evidence type="ECO:0000256" key="8">
    <source>
        <dbReference type="ARBA" id="ARBA00022490"/>
    </source>
</evidence>
<keyword evidence="13 14" id="KW-0464">Manganese</keyword>
<dbReference type="Pfam" id="PF01351">
    <property type="entry name" value="RNase_HII"/>
    <property type="match status" value="1"/>
</dbReference>
<evidence type="ECO:0000256" key="9">
    <source>
        <dbReference type="ARBA" id="ARBA00022722"/>
    </source>
</evidence>
<organism evidence="18 19">
    <name type="scientific">Phreatobacter cathodiphilus</name>
    <dbReference type="NCBI Taxonomy" id="1868589"/>
    <lineage>
        <taxon>Bacteria</taxon>
        <taxon>Pseudomonadati</taxon>
        <taxon>Pseudomonadota</taxon>
        <taxon>Alphaproteobacteria</taxon>
        <taxon>Hyphomicrobiales</taxon>
        <taxon>Phreatobacteraceae</taxon>
        <taxon>Phreatobacter</taxon>
    </lineage>
</organism>
<feature type="domain" description="RNase H type-2" evidence="17">
    <location>
        <begin position="20"/>
        <end position="207"/>
    </location>
</feature>